<dbReference type="EMBL" id="JAOYFB010000038">
    <property type="protein sequence ID" value="KAK4028100.1"/>
    <property type="molecule type" value="Genomic_DNA"/>
</dbReference>
<reference evidence="1 2" key="1">
    <citation type="journal article" date="2023" name="Nucleic Acids Res.">
        <title>The hologenome of Daphnia magna reveals possible DNA methylation and microbiome-mediated evolution of the host genome.</title>
        <authorList>
            <person name="Chaturvedi A."/>
            <person name="Li X."/>
            <person name="Dhandapani V."/>
            <person name="Marshall H."/>
            <person name="Kissane S."/>
            <person name="Cuenca-Cambronero M."/>
            <person name="Asole G."/>
            <person name="Calvet F."/>
            <person name="Ruiz-Romero M."/>
            <person name="Marangio P."/>
            <person name="Guigo R."/>
            <person name="Rago D."/>
            <person name="Mirbahai L."/>
            <person name="Eastwood N."/>
            <person name="Colbourne J.K."/>
            <person name="Zhou J."/>
            <person name="Mallon E."/>
            <person name="Orsini L."/>
        </authorList>
    </citation>
    <scope>NUCLEOTIDE SEQUENCE [LARGE SCALE GENOMIC DNA]</scope>
    <source>
        <strain evidence="1">LRV0_1</strain>
    </source>
</reference>
<comment type="caution">
    <text evidence="1">The sequence shown here is derived from an EMBL/GenBank/DDBJ whole genome shotgun (WGS) entry which is preliminary data.</text>
</comment>
<dbReference type="Proteomes" id="UP001234178">
    <property type="component" value="Unassembled WGS sequence"/>
</dbReference>
<gene>
    <name evidence="1" type="ORF">OUZ56_017278</name>
</gene>
<evidence type="ECO:0000313" key="2">
    <source>
        <dbReference type="Proteomes" id="UP001234178"/>
    </source>
</evidence>
<proteinExistence type="predicted"/>
<evidence type="ECO:0000313" key="1">
    <source>
        <dbReference type="EMBL" id="KAK4028100.1"/>
    </source>
</evidence>
<keyword evidence="2" id="KW-1185">Reference proteome</keyword>
<sequence length="83" mass="9609">MDAIISDDVRAILLLTNKRFESSYGTIWKNKKNARIILNTWYKEGVPENLYDEPAHEFVTRHRLQKLTVNTATEEVTSPLCNS</sequence>
<accession>A0ABR0ASL4</accession>
<organism evidence="1 2">
    <name type="scientific">Daphnia magna</name>
    <dbReference type="NCBI Taxonomy" id="35525"/>
    <lineage>
        <taxon>Eukaryota</taxon>
        <taxon>Metazoa</taxon>
        <taxon>Ecdysozoa</taxon>
        <taxon>Arthropoda</taxon>
        <taxon>Crustacea</taxon>
        <taxon>Branchiopoda</taxon>
        <taxon>Diplostraca</taxon>
        <taxon>Cladocera</taxon>
        <taxon>Anomopoda</taxon>
        <taxon>Daphniidae</taxon>
        <taxon>Daphnia</taxon>
    </lineage>
</organism>
<name>A0ABR0ASL4_9CRUS</name>
<protein>
    <submittedName>
        <fullName evidence="1">Uncharacterized protein</fullName>
    </submittedName>
</protein>